<comment type="caution">
    <text evidence="7">The sequence shown here is derived from an EMBL/GenBank/DDBJ whole genome shotgun (WGS) entry which is preliminary data.</text>
</comment>
<keyword evidence="1 5" id="KW-0245">EGF-like domain</keyword>
<dbReference type="EMBL" id="UYJE01009994">
    <property type="protein sequence ID" value="VDI78693.1"/>
    <property type="molecule type" value="Genomic_DNA"/>
</dbReference>
<dbReference type="SMART" id="SM00179">
    <property type="entry name" value="EGF_CA"/>
    <property type="match status" value="5"/>
</dbReference>
<keyword evidence="8" id="KW-1185">Reference proteome</keyword>
<dbReference type="GO" id="GO:0007219">
    <property type="term" value="P:Notch signaling pathway"/>
    <property type="evidence" value="ECO:0007669"/>
    <property type="project" value="TreeGrafter"/>
</dbReference>
<organism evidence="7 8">
    <name type="scientific">Mytilus galloprovincialis</name>
    <name type="common">Mediterranean mussel</name>
    <dbReference type="NCBI Taxonomy" id="29158"/>
    <lineage>
        <taxon>Eukaryota</taxon>
        <taxon>Metazoa</taxon>
        <taxon>Spiralia</taxon>
        <taxon>Lophotrochozoa</taxon>
        <taxon>Mollusca</taxon>
        <taxon>Bivalvia</taxon>
        <taxon>Autobranchia</taxon>
        <taxon>Pteriomorphia</taxon>
        <taxon>Mytilida</taxon>
        <taxon>Mytiloidea</taxon>
        <taxon>Mytilidae</taxon>
        <taxon>Mytilinae</taxon>
        <taxon>Mytilus</taxon>
    </lineage>
</organism>
<protein>
    <recommendedName>
        <fullName evidence="6">EGF-like domain-containing protein</fullName>
    </recommendedName>
</protein>
<dbReference type="OrthoDB" id="6039063at2759"/>
<dbReference type="SUPFAM" id="SSF57196">
    <property type="entry name" value="EGF/Laminin"/>
    <property type="match status" value="1"/>
</dbReference>
<feature type="disulfide bond" evidence="5">
    <location>
        <begin position="182"/>
        <end position="191"/>
    </location>
</feature>
<name>A0A8B6HFG3_MYTGA</name>
<evidence type="ECO:0000313" key="8">
    <source>
        <dbReference type="Proteomes" id="UP000596742"/>
    </source>
</evidence>
<feature type="domain" description="EGF-like" evidence="6">
    <location>
        <begin position="154"/>
        <end position="192"/>
    </location>
</feature>
<evidence type="ECO:0000256" key="3">
    <source>
        <dbReference type="ARBA" id="ARBA00022737"/>
    </source>
</evidence>
<dbReference type="Proteomes" id="UP000596742">
    <property type="component" value="Unassembled WGS sequence"/>
</dbReference>
<dbReference type="PROSITE" id="PS01186">
    <property type="entry name" value="EGF_2"/>
    <property type="match status" value="3"/>
</dbReference>
<evidence type="ECO:0000313" key="7">
    <source>
        <dbReference type="EMBL" id="VDI78693.1"/>
    </source>
</evidence>
<feature type="domain" description="EGF-like" evidence="6">
    <location>
        <begin position="260"/>
        <end position="295"/>
    </location>
</feature>
<dbReference type="InterPro" id="IPR000742">
    <property type="entry name" value="EGF"/>
</dbReference>
<dbReference type="Pfam" id="PF00008">
    <property type="entry name" value="EGF"/>
    <property type="match status" value="2"/>
</dbReference>
<evidence type="ECO:0000256" key="5">
    <source>
        <dbReference type="PROSITE-ProRule" id="PRU00076"/>
    </source>
</evidence>
<dbReference type="PROSITE" id="PS00022">
    <property type="entry name" value="EGF_1"/>
    <property type="match status" value="3"/>
</dbReference>
<sequence>MELNPTSLFDNRNLKWSTVVYLFILTMCLSEAVIHSCVFIPNDFQRHNNKCLEYWTIRDMTHGCIFNPIHLEFTGRTKTFQDEYFITVNTTDHITMETIEIWVQRKDGICLNNCCHVPVKSTRFLLDARCPGDWFCLNGGNCINHHCSCTQGYYGDYCGKYDPCHGVTCQYGGHCTSGRCTCVSGYTGQHCERHDPCHDVTCQHGGHCTSGRCTCVSGYTGQHCERHCSPDPCYNHGRCSNSAAGYTCTCNVGYNGRTCGRDCSPDPCNGHGTCHYTQIGFTCTCSKGYTGQTCASEKNTILMIKFELDCSSNPCHGHGDCYNGAGGHLCQCHSGYSGINCQTAATKQPIVGSGPILPFGPQTTTKDHVCDKMGLLMDLATGKSVTMQNANACGGKSSDAVILKHCQSPIFSKWKKGIQVNRHCSQLEHYIPIAEWTGHGFSDSIGILVSCQNGVIEMMYQSCSRNLMVHNVTAPASDLIYTVDWM</sequence>
<dbReference type="GO" id="GO:0005509">
    <property type="term" value="F:calcium ion binding"/>
    <property type="evidence" value="ECO:0007669"/>
    <property type="project" value="InterPro"/>
</dbReference>
<proteinExistence type="predicted"/>
<dbReference type="Gene3D" id="2.10.25.10">
    <property type="entry name" value="Laminin"/>
    <property type="match status" value="5"/>
</dbReference>
<accession>A0A8B6HFG3</accession>
<dbReference type="GO" id="GO:0005112">
    <property type="term" value="F:Notch binding"/>
    <property type="evidence" value="ECO:0007669"/>
    <property type="project" value="TreeGrafter"/>
</dbReference>
<evidence type="ECO:0000259" key="6">
    <source>
        <dbReference type="PROSITE" id="PS50026"/>
    </source>
</evidence>
<reference evidence="7" key="1">
    <citation type="submission" date="2018-11" db="EMBL/GenBank/DDBJ databases">
        <authorList>
            <person name="Alioto T."/>
            <person name="Alioto T."/>
        </authorList>
    </citation>
    <scope>NUCLEOTIDE SEQUENCE</scope>
</reference>
<gene>
    <name evidence="7" type="ORF">MGAL_10B028033</name>
</gene>
<evidence type="ECO:0000256" key="1">
    <source>
        <dbReference type="ARBA" id="ARBA00022536"/>
    </source>
</evidence>
<evidence type="ECO:0000256" key="4">
    <source>
        <dbReference type="ARBA" id="ARBA00023157"/>
    </source>
</evidence>
<feature type="domain" description="EGF-like" evidence="6">
    <location>
        <begin position="226"/>
        <end position="257"/>
    </location>
</feature>
<feature type="domain" description="EGF-like" evidence="6">
    <location>
        <begin position="306"/>
        <end position="342"/>
    </location>
</feature>
<keyword evidence="4 5" id="KW-1015">Disulfide bond</keyword>
<dbReference type="AlphaFoldDB" id="A0A8B6HFG3"/>
<dbReference type="PROSITE" id="PS50026">
    <property type="entry name" value="EGF_3"/>
    <property type="match status" value="5"/>
</dbReference>
<keyword evidence="2" id="KW-0732">Signal</keyword>
<dbReference type="InterPro" id="IPR001881">
    <property type="entry name" value="EGF-like_Ca-bd_dom"/>
</dbReference>
<evidence type="ECO:0000256" key="2">
    <source>
        <dbReference type="ARBA" id="ARBA00022729"/>
    </source>
</evidence>
<dbReference type="SUPFAM" id="SSF57184">
    <property type="entry name" value="Growth factor receptor domain"/>
    <property type="match status" value="1"/>
</dbReference>
<feature type="disulfide bond" evidence="5">
    <location>
        <begin position="215"/>
        <end position="224"/>
    </location>
</feature>
<dbReference type="PANTHER" id="PTHR12916">
    <property type="entry name" value="CYTOCHROME C OXIDASE POLYPEPTIDE VIC-2"/>
    <property type="match status" value="1"/>
</dbReference>
<dbReference type="InterPro" id="IPR009030">
    <property type="entry name" value="Growth_fac_rcpt_cys_sf"/>
</dbReference>
<dbReference type="CDD" id="cd00054">
    <property type="entry name" value="EGF_CA"/>
    <property type="match status" value="3"/>
</dbReference>
<feature type="disulfide bond" evidence="5">
    <location>
        <begin position="285"/>
        <end position="294"/>
    </location>
</feature>
<feature type="domain" description="EGF-like" evidence="6">
    <location>
        <begin position="193"/>
        <end position="225"/>
    </location>
</feature>
<keyword evidence="3" id="KW-0677">Repeat</keyword>
<feature type="disulfide bond" evidence="5">
    <location>
        <begin position="332"/>
        <end position="341"/>
    </location>
</feature>
<dbReference type="PANTHER" id="PTHR12916:SF4">
    <property type="entry name" value="UNINFLATABLE, ISOFORM C"/>
    <property type="match status" value="1"/>
</dbReference>
<comment type="caution">
    <text evidence="5">Lacks conserved residue(s) required for the propagation of feature annotation.</text>
</comment>
<dbReference type="SMART" id="SM00181">
    <property type="entry name" value="EGF"/>
    <property type="match status" value="6"/>
</dbReference>